<name>A0A2M8LFB8_9BACT</name>
<gene>
    <name evidence="2" type="ORF">COV04_01275</name>
</gene>
<keyword evidence="1" id="KW-1133">Transmembrane helix</keyword>
<evidence type="ECO:0000313" key="3">
    <source>
        <dbReference type="Proteomes" id="UP000231152"/>
    </source>
</evidence>
<protein>
    <submittedName>
        <fullName evidence="2">Uncharacterized protein</fullName>
    </submittedName>
</protein>
<comment type="caution">
    <text evidence="2">The sequence shown here is derived from an EMBL/GenBank/DDBJ whole genome shotgun (WGS) entry which is preliminary data.</text>
</comment>
<proteinExistence type="predicted"/>
<reference evidence="2 3" key="1">
    <citation type="submission" date="2017-09" db="EMBL/GenBank/DDBJ databases">
        <title>Depth-based differentiation of microbial function through sediment-hosted aquifers and enrichment of novel symbionts in the deep terrestrial subsurface.</title>
        <authorList>
            <person name="Probst A.J."/>
            <person name="Ladd B."/>
            <person name="Jarett J.K."/>
            <person name="Geller-Mcgrath D.E."/>
            <person name="Sieber C.M."/>
            <person name="Emerson J.B."/>
            <person name="Anantharaman K."/>
            <person name="Thomas B.C."/>
            <person name="Malmstrom R."/>
            <person name="Stieglmeier M."/>
            <person name="Klingl A."/>
            <person name="Woyke T."/>
            <person name="Ryan C.M."/>
            <person name="Banfield J.F."/>
        </authorList>
    </citation>
    <scope>NUCLEOTIDE SEQUENCE [LARGE SCALE GENOMIC DNA]</scope>
    <source>
        <strain evidence="2">CG10_big_fil_rev_8_21_14_0_10_48_11</strain>
    </source>
</reference>
<evidence type="ECO:0000256" key="1">
    <source>
        <dbReference type="SAM" id="Phobius"/>
    </source>
</evidence>
<dbReference type="AlphaFoldDB" id="A0A2M8LFB8"/>
<sequence length="109" mass="12680">MKQINILRAVKMIGFLVIGLLLGYLFITLSDQFEITRFNFSIFGGPSWALWLYPFYLLTGYLISAIVFRMGRKTYLGVVIAFVLFFLLLLFLTQGQLFDNWRLFGVDAY</sequence>
<keyword evidence="1" id="KW-0472">Membrane</keyword>
<feature type="transmembrane region" description="Helical" evidence="1">
    <location>
        <begin position="50"/>
        <end position="68"/>
    </location>
</feature>
<dbReference type="Proteomes" id="UP000231152">
    <property type="component" value="Unassembled WGS sequence"/>
</dbReference>
<feature type="transmembrane region" description="Helical" evidence="1">
    <location>
        <begin position="75"/>
        <end position="93"/>
    </location>
</feature>
<keyword evidence="1" id="KW-0812">Transmembrane</keyword>
<feature type="transmembrane region" description="Helical" evidence="1">
    <location>
        <begin position="12"/>
        <end position="30"/>
    </location>
</feature>
<accession>A0A2M8LFB8</accession>
<organism evidence="2 3">
    <name type="scientific">Candidatus Uhrbacteria bacterium CG10_big_fil_rev_8_21_14_0_10_48_11</name>
    <dbReference type="NCBI Taxonomy" id="1975037"/>
    <lineage>
        <taxon>Bacteria</taxon>
        <taxon>Candidatus Uhriibacteriota</taxon>
    </lineage>
</organism>
<dbReference type="EMBL" id="PFET01000005">
    <property type="protein sequence ID" value="PJE76144.1"/>
    <property type="molecule type" value="Genomic_DNA"/>
</dbReference>
<evidence type="ECO:0000313" key="2">
    <source>
        <dbReference type="EMBL" id="PJE76144.1"/>
    </source>
</evidence>